<dbReference type="NCBIfam" id="TIGR02537">
    <property type="entry name" value="arch_flag_Nterm"/>
    <property type="match status" value="1"/>
</dbReference>
<name>A0A915SFC6_9ARCH</name>
<dbReference type="KEGG" id="naer:MJ1_0140"/>
<evidence type="ECO:0000313" key="2">
    <source>
        <dbReference type="EMBL" id="BBL45314.1"/>
    </source>
</evidence>
<sequence>MRSISPIIATILIIVITVAIAGLTYAFLSGLFSGLTSSTSNQVSRQSQYISFSITNSYCSNNILYISIYNNGNIPIIINNNTVLTINNGNNNIVSINGNNIICNNNNTILQGSTDTCYINNSLCIYNPSNNNNPQITLDYQGVGNNNNLGNGYLVGYFTNPLPIIIYNTQNISTPTPFQQDIAICNGNPNVGNNFAYVDNVTLYNEINSNGSNILFYSNNGLLYSWYEGQENISTASCDVWWANLPNGIPANNNITIYMEINNNTNYYSQYYPYTGISAYWYCYSEGYTNMSTCPNYGLYDNGQYVFNFYDNFAGTSLNVNKWIDGNSIPSGASGYISVDNGITLEYSGSTSGAGGIWIYTKSTYTQSNPFIWETLENMYGSNSSDIRLRQYIRLSSANTSSDIADKEAYSWLHLAGGIDYGYFSNSNYVNQAPVNFQTSTTNLGFESFVVPAASSLYDYTFIDEQILNSSGFYWYQLSPSGVVLNSNSYTGSNNNTFVLLIQASQDPYTGTTQVNIGWTLVRAYPPNGVMPEIFIQ</sequence>
<keyword evidence="1" id="KW-0812">Transmembrane</keyword>
<keyword evidence="1" id="KW-1133">Transmembrane helix</keyword>
<proteinExistence type="predicted"/>
<evidence type="ECO:0000313" key="3">
    <source>
        <dbReference type="Proteomes" id="UP001055553"/>
    </source>
</evidence>
<dbReference type="GeneID" id="74568091"/>
<feature type="transmembrane region" description="Helical" evidence="1">
    <location>
        <begin position="7"/>
        <end position="28"/>
    </location>
</feature>
<keyword evidence="3" id="KW-1185">Reference proteome</keyword>
<dbReference type="InterPro" id="IPR013373">
    <property type="entry name" value="Flagellin/pilin_N_arc"/>
</dbReference>
<keyword evidence="1" id="KW-0472">Membrane</keyword>
<dbReference type="RefSeq" id="WP_258393353.1">
    <property type="nucleotide sequence ID" value="NZ_AP019769.1"/>
</dbReference>
<accession>A0A915SFC6</accession>
<reference evidence="3" key="1">
    <citation type="journal article" date="2022" name="Int. J. Syst. Evol. Microbiol.">
        <title>Nanobdella aerobiophila gen. nov., sp. nov., a thermoacidophilic, obligate ectosymbiotic archaeon, and proposal of Nanobdellaceae fam. nov., Nanobdellales ord. nov. and Nanobdellia class. nov.</title>
        <authorList>
            <person name="Kato S."/>
            <person name="Ogasawara A."/>
            <person name="Itoh T."/>
            <person name="Sakai H.D."/>
            <person name="Shimizu M."/>
            <person name="Yuki M."/>
            <person name="Kaneko M."/>
            <person name="Takashina T."/>
            <person name="Ohkuma M."/>
        </authorList>
    </citation>
    <scope>NUCLEOTIDE SEQUENCE [LARGE SCALE GENOMIC DNA]</scope>
    <source>
        <strain evidence="3">MJ1</strain>
    </source>
</reference>
<dbReference type="AlphaFoldDB" id="A0A915SFC6"/>
<evidence type="ECO:0000256" key="1">
    <source>
        <dbReference type="SAM" id="Phobius"/>
    </source>
</evidence>
<protein>
    <submittedName>
        <fullName evidence="2">RNA-binding protein</fullName>
    </submittedName>
</protein>
<dbReference type="Proteomes" id="UP001055553">
    <property type="component" value="Chromosome"/>
</dbReference>
<organism evidence="2 3">
    <name type="scientific">Nanobdella aerobiophila</name>
    <dbReference type="NCBI Taxonomy" id="2586965"/>
    <lineage>
        <taxon>Archaea</taxon>
        <taxon>Nanobdellota</taxon>
        <taxon>Nanobdellia</taxon>
        <taxon>Nanobdellales</taxon>
        <taxon>Nanobdellaceae</taxon>
        <taxon>Nanobdella</taxon>
    </lineage>
</organism>
<dbReference type="EMBL" id="AP019769">
    <property type="protein sequence ID" value="BBL45314.1"/>
    <property type="molecule type" value="Genomic_DNA"/>
</dbReference>
<gene>
    <name evidence="2" type="ORF">MJ1_0140</name>
</gene>